<comment type="pathway">
    <text evidence="1 10">Carbohydrate degradation; pentose phosphate pathway; D-glyceraldehyde 3-phosphate and beta-D-fructose 6-phosphate from D-ribose 5-phosphate and D-xylulose 5-phosphate (non-oxidative stage): step 2/3.</text>
</comment>
<evidence type="ECO:0000256" key="3">
    <source>
        <dbReference type="ARBA" id="ARBA00011245"/>
    </source>
</evidence>
<dbReference type="InterPro" id="IPR013785">
    <property type="entry name" value="Aldolase_TIM"/>
</dbReference>
<evidence type="ECO:0000313" key="12">
    <source>
        <dbReference type="Proteomes" id="UP000031186"/>
    </source>
</evidence>
<comment type="caution">
    <text evidence="11">The sequence shown here is derived from an EMBL/GenBank/DDBJ whole genome shotgun (WGS) entry which is preliminary data.</text>
</comment>
<dbReference type="HOGENOM" id="CLU_047470_0_1_1"/>
<dbReference type="OrthoDB" id="2015515at2759"/>
<dbReference type="PROSITE" id="PS00958">
    <property type="entry name" value="TRANSALDOLASE_2"/>
    <property type="match status" value="1"/>
</dbReference>
<dbReference type="EC" id="2.2.1.2" evidence="4 10"/>
<dbReference type="GO" id="GO:0004801">
    <property type="term" value="F:transaldolase activity"/>
    <property type="evidence" value="ECO:0007669"/>
    <property type="project" value="UniProtKB-EC"/>
</dbReference>
<dbReference type="GO" id="GO:0009052">
    <property type="term" value="P:pentose-phosphate shunt, non-oxidative branch"/>
    <property type="evidence" value="ECO:0007669"/>
    <property type="project" value="TreeGrafter"/>
</dbReference>
<accession>A0A0B4ELY8</accession>
<keyword evidence="6 10" id="KW-0808">Transferase</keyword>
<keyword evidence="8" id="KW-0704">Schiff base</keyword>
<name>A0A0B4ELY8_METAF</name>
<comment type="subunit">
    <text evidence="3">Monomer.</text>
</comment>
<evidence type="ECO:0000256" key="4">
    <source>
        <dbReference type="ARBA" id="ARBA00013151"/>
    </source>
</evidence>
<evidence type="ECO:0000256" key="6">
    <source>
        <dbReference type="ARBA" id="ARBA00022679"/>
    </source>
</evidence>
<dbReference type="InterPro" id="IPR004730">
    <property type="entry name" value="Transaldolase_1"/>
</dbReference>
<dbReference type="InterPro" id="IPR018225">
    <property type="entry name" value="Transaldolase_AS"/>
</dbReference>
<dbReference type="SUPFAM" id="SSF51569">
    <property type="entry name" value="Aldolase"/>
    <property type="match status" value="1"/>
</dbReference>
<comment type="function">
    <text evidence="10">Catalyzes the rate-limiting step of the non-oxidative phase in the pentose phosphate pathway. Catalyzes the reversible conversion of sedheptulose-7-phosphate and D-glyceraldehyde 3-phosphate into erythrose-4-phosphate and beta-D-fructose 6-phosphate.</text>
</comment>
<evidence type="ECO:0000256" key="5">
    <source>
        <dbReference type="ARBA" id="ARBA00018292"/>
    </source>
</evidence>
<dbReference type="FunFam" id="3.20.20.70:FF:000088">
    <property type="entry name" value="Transaldolase"/>
    <property type="match status" value="1"/>
</dbReference>
<dbReference type="PROSITE" id="PS01054">
    <property type="entry name" value="TRANSALDOLASE_1"/>
    <property type="match status" value="1"/>
</dbReference>
<evidence type="ECO:0000256" key="2">
    <source>
        <dbReference type="ARBA" id="ARBA00008012"/>
    </source>
</evidence>
<proteinExistence type="inferred from homology"/>
<evidence type="ECO:0000313" key="11">
    <source>
        <dbReference type="EMBL" id="KID59308.1"/>
    </source>
</evidence>
<evidence type="ECO:0000256" key="7">
    <source>
        <dbReference type="ARBA" id="ARBA00023126"/>
    </source>
</evidence>
<reference evidence="11 12" key="1">
    <citation type="journal article" date="2014" name="Proc. Natl. Acad. Sci. U.S.A.">
        <title>Trajectory and genomic determinants of fungal-pathogen speciation and host adaptation.</title>
        <authorList>
            <person name="Hu X."/>
            <person name="Xiao G."/>
            <person name="Zheng P."/>
            <person name="Shang Y."/>
            <person name="Su Y."/>
            <person name="Zhang X."/>
            <person name="Liu X."/>
            <person name="Zhan S."/>
            <person name="St Leger R.J."/>
            <person name="Wang C."/>
        </authorList>
    </citation>
    <scope>NUCLEOTIDE SEQUENCE [LARGE SCALE GENOMIC DNA]</scope>
    <source>
        <strain evidence="11 12">ARSEF 549</strain>
    </source>
</reference>
<sequence length="329" mass="36198">MSNSLDQLKATGTVVVSDSAIAKYKPQDATTNPSLILAASKKAEYAKLMDVAVEYGKKKGGDIDSQVDNALDRLLVEFGKEILKIVPGKVSTEVDARLSFDTKASVDKALHIIDLYKEQGISKDRVLIKVASTWEGIKAAEILQRDHGINCNLTLMFSLPQAIGAAEAGAYLISPFVGRILDWFKAHNKKEYAKEEDPGVASVKSIYQYYKKFGYKTIVMGASFRSTGEITELAGCDYLTISVRFETPPPPPPNLLEELMNSSEAVPKKLDASQAASANIERKSYLKDEALFRFDFNEDQMAVEKLREGISKFAADAVTLKDILKQKLA</sequence>
<keyword evidence="12" id="KW-1185">Reference proteome</keyword>
<dbReference type="EMBL" id="AZNF01000031">
    <property type="protein sequence ID" value="KID59308.1"/>
    <property type="molecule type" value="Genomic_DNA"/>
</dbReference>
<feature type="non-terminal residue" evidence="11">
    <location>
        <position position="1"/>
    </location>
</feature>
<dbReference type="CDD" id="cd00957">
    <property type="entry name" value="Transaldolase_TalAB"/>
    <property type="match status" value="1"/>
</dbReference>
<dbReference type="VEuPathDB" id="FungiDB:MAN_10800"/>
<dbReference type="InterPro" id="IPR001585">
    <property type="entry name" value="TAL/FSA"/>
</dbReference>
<dbReference type="AlphaFoldDB" id="A0A0B4ELY8"/>
<evidence type="ECO:0000256" key="1">
    <source>
        <dbReference type="ARBA" id="ARBA00004857"/>
    </source>
</evidence>
<dbReference type="Proteomes" id="UP000031186">
    <property type="component" value="Unassembled WGS sequence"/>
</dbReference>
<evidence type="ECO:0000256" key="8">
    <source>
        <dbReference type="ARBA" id="ARBA00023270"/>
    </source>
</evidence>
<dbReference type="GO" id="GO:0005737">
    <property type="term" value="C:cytoplasm"/>
    <property type="evidence" value="ECO:0007669"/>
    <property type="project" value="InterPro"/>
</dbReference>
<gene>
    <name evidence="11" type="ORF">MAN_10800</name>
</gene>
<dbReference type="PANTHER" id="PTHR10683:SF18">
    <property type="entry name" value="TRANSALDOLASE"/>
    <property type="match status" value="1"/>
</dbReference>
<evidence type="ECO:0000256" key="10">
    <source>
        <dbReference type="RuleBase" id="RU000501"/>
    </source>
</evidence>
<organism evidence="11 12">
    <name type="scientific">Metarhizium anisopliae (strain ARSEF 549)</name>
    <dbReference type="NCBI Taxonomy" id="3151832"/>
    <lineage>
        <taxon>Eukaryota</taxon>
        <taxon>Fungi</taxon>
        <taxon>Dikarya</taxon>
        <taxon>Ascomycota</taxon>
        <taxon>Pezizomycotina</taxon>
        <taxon>Sordariomycetes</taxon>
        <taxon>Hypocreomycetidae</taxon>
        <taxon>Hypocreales</taxon>
        <taxon>Clavicipitaceae</taxon>
        <taxon>Metarhizium</taxon>
    </lineage>
</organism>
<keyword evidence="7 10" id="KW-0570">Pentose shunt</keyword>
<dbReference type="Gene3D" id="3.20.20.70">
    <property type="entry name" value="Aldolase class I"/>
    <property type="match status" value="1"/>
</dbReference>
<comment type="catalytic activity">
    <reaction evidence="9 10">
        <text>D-sedoheptulose 7-phosphate + D-glyceraldehyde 3-phosphate = D-erythrose 4-phosphate + beta-D-fructose 6-phosphate</text>
        <dbReference type="Rhea" id="RHEA:17053"/>
        <dbReference type="ChEBI" id="CHEBI:16897"/>
        <dbReference type="ChEBI" id="CHEBI:57483"/>
        <dbReference type="ChEBI" id="CHEBI:57634"/>
        <dbReference type="ChEBI" id="CHEBI:59776"/>
        <dbReference type="EC" id="2.2.1.2"/>
    </reaction>
</comment>
<evidence type="ECO:0000256" key="9">
    <source>
        <dbReference type="ARBA" id="ARBA00048810"/>
    </source>
</evidence>
<dbReference type="GO" id="GO:0005975">
    <property type="term" value="P:carbohydrate metabolic process"/>
    <property type="evidence" value="ECO:0007669"/>
    <property type="project" value="InterPro"/>
</dbReference>
<protein>
    <recommendedName>
        <fullName evidence="5 10">Transaldolase</fullName>
        <ecNumber evidence="4 10">2.2.1.2</ecNumber>
    </recommendedName>
</protein>
<dbReference type="UniPathway" id="UPA00115">
    <property type="reaction ID" value="UER00414"/>
</dbReference>
<dbReference type="Pfam" id="PF00923">
    <property type="entry name" value="TAL_FSA"/>
    <property type="match status" value="1"/>
</dbReference>
<dbReference type="PANTHER" id="PTHR10683">
    <property type="entry name" value="TRANSALDOLASE"/>
    <property type="match status" value="1"/>
</dbReference>
<dbReference type="NCBIfam" id="TIGR00874">
    <property type="entry name" value="talAB"/>
    <property type="match status" value="1"/>
</dbReference>
<comment type="similarity">
    <text evidence="2">Belongs to the transaldolase family. Type 1 subfamily.</text>
</comment>